<sequence>MYPNHHQGPNGPWNNDASRNPHENNFSGWENVNLRRQIIPNAPPHGNFNVPPPGTVPGSNFDQTFGSPAMFCPPFPGGPFMPPQMPSQNYAINSVNESVARAQSLPQHVFQEQPPISQPVSCNQFESFMVPSLQFKSVSEWLENKSLCQPVDAVKPRQPFWIHEFRIELEKCMSSARELQNLSLTMKGNVETLSDEEWDGTCHKMETLKKIIKDKLEYVTDPKILASVKIQLRKRQKKRASLGRRNAAYHQERVKKENDRKIVSQQIDDWMIAQVEIAASVKRDEQLKKEAQLVLSEVTRRTTEATRQLDLLSGLEKLRLLKRQLTQNQQDSNTVDSLIVFENLKQMWTAKLKEYELEEQGLRVMLSEANLETIKSKKHLEEEALNSWKTLLFGTEDSHQFYSDFNELLLIRSQWDKFSIPHNSTAVAHSQISSLIPIGWVLPTASNGTAWEKYLSKY</sequence>
<accession>A0A9P0A0Q2</accession>
<proteinExistence type="predicted"/>
<evidence type="ECO:0008006" key="4">
    <source>
        <dbReference type="Google" id="ProtNLM"/>
    </source>
</evidence>
<dbReference type="InterPro" id="IPR052831">
    <property type="entry name" value="Apoptosis_promoter"/>
</dbReference>
<evidence type="ECO:0000313" key="3">
    <source>
        <dbReference type="Proteomes" id="UP001152759"/>
    </source>
</evidence>
<keyword evidence="3" id="KW-1185">Reference proteome</keyword>
<dbReference type="Proteomes" id="UP001152759">
    <property type="component" value="Chromosome 1"/>
</dbReference>
<dbReference type="AlphaFoldDB" id="A0A9P0A0Q2"/>
<dbReference type="PANTHER" id="PTHR48190:SF2">
    <property type="entry name" value="PROGRAMMED CELL DEATH PROTEIN 7"/>
    <property type="match status" value="1"/>
</dbReference>
<dbReference type="EMBL" id="OU963862">
    <property type="protein sequence ID" value="CAH0381793.1"/>
    <property type="molecule type" value="Genomic_DNA"/>
</dbReference>
<dbReference type="Pfam" id="PF16021">
    <property type="entry name" value="PDCD7"/>
    <property type="match status" value="1"/>
</dbReference>
<dbReference type="PANTHER" id="PTHR48190">
    <property type="entry name" value="PROGRAMMED CELL DEATH PROTEIN 7"/>
    <property type="match status" value="1"/>
</dbReference>
<dbReference type="KEGG" id="btab:109043081"/>
<reference evidence="2" key="1">
    <citation type="submission" date="2021-12" db="EMBL/GenBank/DDBJ databases">
        <authorList>
            <person name="King R."/>
        </authorList>
    </citation>
    <scope>NUCLEOTIDE SEQUENCE</scope>
</reference>
<organism evidence="2 3">
    <name type="scientific">Bemisia tabaci</name>
    <name type="common">Sweetpotato whitefly</name>
    <name type="synonym">Aleurodes tabaci</name>
    <dbReference type="NCBI Taxonomy" id="7038"/>
    <lineage>
        <taxon>Eukaryota</taxon>
        <taxon>Metazoa</taxon>
        <taxon>Ecdysozoa</taxon>
        <taxon>Arthropoda</taxon>
        <taxon>Hexapoda</taxon>
        <taxon>Insecta</taxon>
        <taxon>Pterygota</taxon>
        <taxon>Neoptera</taxon>
        <taxon>Paraneoptera</taxon>
        <taxon>Hemiptera</taxon>
        <taxon>Sternorrhyncha</taxon>
        <taxon>Aleyrodoidea</taxon>
        <taxon>Aleyrodidae</taxon>
        <taxon>Aleyrodinae</taxon>
        <taxon>Bemisia</taxon>
    </lineage>
</organism>
<feature type="compositionally biased region" description="Polar residues" evidence="1">
    <location>
        <begin position="12"/>
        <end position="27"/>
    </location>
</feature>
<name>A0A9P0A0Q2_BEMTA</name>
<evidence type="ECO:0000313" key="2">
    <source>
        <dbReference type="EMBL" id="CAH0381793.1"/>
    </source>
</evidence>
<evidence type="ECO:0000256" key="1">
    <source>
        <dbReference type="SAM" id="MobiDB-lite"/>
    </source>
</evidence>
<protein>
    <recommendedName>
        <fullName evidence="4">Programmed cell death protein 7</fullName>
    </recommendedName>
</protein>
<dbReference type="InterPro" id="IPR031974">
    <property type="entry name" value="PDCD7"/>
</dbReference>
<gene>
    <name evidence="2" type="ORF">BEMITA_LOCUS1409</name>
</gene>
<dbReference type="GO" id="GO:0005689">
    <property type="term" value="C:U12-type spliceosomal complex"/>
    <property type="evidence" value="ECO:0007669"/>
    <property type="project" value="TreeGrafter"/>
</dbReference>
<feature type="region of interest" description="Disordered" evidence="1">
    <location>
        <begin position="1"/>
        <end position="27"/>
    </location>
</feature>